<evidence type="ECO:0000313" key="3">
    <source>
        <dbReference type="EMBL" id="ADK72536.1"/>
    </source>
</evidence>
<dbReference type="SUPFAM" id="SSF55608">
    <property type="entry name" value="Homing endonucleases"/>
    <property type="match status" value="1"/>
</dbReference>
<dbReference type="InterPro" id="IPR051289">
    <property type="entry name" value="LAGLIDADG_Endonuclease"/>
</dbReference>
<keyword evidence="3" id="KW-0496">Mitochondrion</keyword>
<gene>
    <name evidence="3" type="primary">cox1</name>
</gene>
<dbReference type="EMBL" id="HM594866">
    <property type="protein sequence ID" value="ADK72536.1"/>
    <property type="molecule type" value="Genomic_DNA"/>
</dbReference>
<dbReference type="InterPro" id="IPR004860">
    <property type="entry name" value="LAGLIDADG_dom"/>
</dbReference>
<reference evidence="3" key="1">
    <citation type="journal article" date="2011" name="Nucleic Acids Res.">
        <title>Evolution of linear chromosomes and multipartite genomes in yeast mitochondria.</title>
        <authorList>
            <person name="Valach M."/>
            <person name="Farkas Z."/>
            <person name="Fricova D."/>
            <person name="Kovac J."/>
            <person name="Brejova B."/>
            <person name="Vinar T."/>
            <person name="Pfeiffer I."/>
            <person name="Kucsera J."/>
            <person name="Tomaska L."/>
            <person name="Lang B.F."/>
            <person name="Nosek J."/>
        </authorList>
    </citation>
    <scope>NUCLEOTIDE SEQUENCE</scope>
    <source>
        <strain evidence="3">NRRL Y-48060</strain>
    </source>
</reference>
<dbReference type="Pfam" id="PF00961">
    <property type="entry name" value="LAGLIDADG_1"/>
    <property type="match status" value="1"/>
</dbReference>
<accession>F8RHP1</accession>
<keyword evidence="1" id="KW-0175">Coiled coil</keyword>
<dbReference type="AlphaFoldDB" id="F8RHP1"/>
<evidence type="ECO:0000256" key="1">
    <source>
        <dbReference type="SAM" id="Coils"/>
    </source>
</evidence>
<dbReference type="GO" id="GO:0004519">
    <property type="term" value="F:endonuclease activity"/>
    <property type="evidence" value="ECO:0007669"/>
    <property type="project" value="InterPro"/>
</dbReference>
<name>F8RHP1_9ASCO</name>
<feature type="coiled-coil region" evidence="1">
    <location>
        <begin position="25"/>
        <end position="52"/>
    </location>
</feature>
<dbReference type="PANTHER" id="PTHR36181:SF3">
    <property type="entry name" value="INTRON-ENCODED DNA ENDONUCLEASE AI5 BETA"/>
    <property type="match status" value="1"/>
</dbReference>
<geneLocation type="mitochondrion" evidence="3"/>
<dbReference type="PANTHER" id="PTHR36181">
    <property type="entry name" value="INTRON-ENCODED ENDONUCLEASE AI3-RELATED"/>
    <property type="match status" value="1"/>
</dbReference>
<organism evidence="3">
    <name type="scientific">Candida frijolesensis</name>
    <dbReference type="NCBI Taxonomy" id="434044"/>
    <lineage>
        <taxon>Eukaryota</taxon>
        <taxon>Fungi</taxon>
        <taxon>Dikarya</taxon>
        <taxon>Ascomycota</taxon>
        <taxon>Saccharomycotina</taxon>
        <taxon>Pichiomycetes</taxon>
        <taxon>Debaryomycetaceae</taxon>
        <taxon>Candida/Lodderomyces clade</taxon>
        <taxon>Candida</taxon>
    </lineage>
</organism>
<dbReference type="GO" id="GO:0005739">
    <property type="term" value="C:mitochondrion"/>
    <property type="evidence" value="ECO:0007669"/>
    <property type="project" value="UniProtKB-ARBA"/>
</dbReference>
<dbReference type="InterPro" id="IPR027434">
    <property type="entry name" value="Homing_endonucl"/>
</dbReference>
<dbReference type="Gene3D" id="3.10.28.10">
    <property type="entry name" value="Homing endonucleases"/>
    <property type="match status" value="1"/>
</dbReference>
<feature type="domain" description="Homing endonuclease LAGLIDADG" evidence="2">
    <location>
        <begin position="165"/>
        <end position="258"/>
    </location>
</feature>
<protein>
    <submittedName>
        <fullName evidence="3">Orf3</fullName>
    </submittedName>
</protein>
<sequence length="294" mass="34993">MGINDINIEDLNEILNEVSYGDVFYNEVNKENENENDNNKNKKKRKSRYNEELGHYFAGLLDGCGKITLNSITFNYTHGGILLAYHILELLNISRYNDNIYIDIRNNLLVIKGEENINRIINLVNFKFRKLSILYELELYILYNDYNKIIQRNGYYYDFDNAWFAGFVDAKGKFFFKLNPKSDLNYYSMGLSLSFDEEHLLDDISNYFGGYITYFNNTKSYSYITYHESVYVSPNIIRYFDKYNLSPKREMEIKYYNDVHNIISNMDINPNKRYLESTILLTKIIEWKKSSKQL</sequence>
<dbReference type="RefSeq" id="YP_004733518.1">
    <property type="nucleotide sequence ID" value="NC_015814.1"/>
</dbReference>
<dbReference type="GeneID" id="10964565"/>
<evidence type="ECO:0000259" key="2">
    <source>
        <dbReference type="Pfam" id="PF00961"/>
    </source>
</evidence>
<proteinExistence type="predicted"/>